<evidence type="ECO:0000259" key="17">
    <source>
        <dbReference type="PROSITE" id="PS50200"/>
    </source>
</evidence>
<dbReference type="InterPro" id="IPR029071">
    <property type="entry name" value="Ubiquitin-like_domsf"/>
</dbReference>
<evidence type="ECO:0000256" key="10">
    <source>
        <dbReference type="ARBA" id="ARBA00022840"/>
    </source>
</evidence>
<dbReference type="Pfam" id="PF02222">
    <property type="entry name" value="ATP-grasp"/>
    <property type="match status" value="1"/>
</dbReference>
<feature type="compositionally biased region" description="Acidic residues" evidence="15">
    <location>
        <begin position="212"/>
        <end position="238"/>
    </location>
</feature>
<evidence type="ECO:0000256" key="11">
    <source>
        <dbReference type="ARBA" id="ARBA00023239"/>
    </source>
</evidence>
<evidence type="ECO:0000256" key="12">
    <source>
        <dbReference type="ARBA" id="ARBA00031607"/>
    </source>
</evidence>
<dbReference type="Gene3D" id="3.40.50.1970">
    <property type="match status" value="1"/>
</dbReference>
<dbReference type="Proteomes" id="UP000663850">
    <property type="component" value="Unassembled WGS sequence"/>
</dbReference>
<feature type="domain" description="SH3" evidence="16">
    <location>
        <begin position="78"/>
        <end position="139"/>
    </location>
</feature>
<evidence type="ECO:0000256" key="2">
    <source>
        <dbReference type="ARBA" id="ARBA00004747"/>
    </source>
</evidence>
<keyword evidence="10 14" id="KW-0067">ATP-binding</keyword>
<feature type="compositionally biased region" description="Basic and acidic residues" evidence="15">
    <location>
        <begin position="12"/>
        <end position="25"/>
    </location>
</feature>
<dbReference type="Gene3D" id="3.40.50.20">
    <property type="match status" value="1"/>
</dbReference>
<dbReference type="SUPFAM" id="SSF54236">
    <property type="entry name" value="Ubiquitin-like"/>
    <property type="match status" value="1"/>
</dbReference>
<keyword evidence="8" id="KW-0658">Purine biosynthesis</keyword>
<dbReference type="FunFam" id="3.40.50.1970:FF:000013">
    <property type="entry name" value="Phosphoribosylaminoimidazole carboxylase"/>
    <property type="match status" value="1"/>
</dbReference>
<dbReference type="InterPro" id="IPR054350">
    <property type="entry name" value="PurT/PurK_preATP-grasp"/>
</dbReference>
<evidence type="ECO:0000256" key="15">
    <source>
        <dbReference type="SAM" id="MobiDB-lite"/>
    </source>
</evidence>
<dbReference type="InterPro" id="IPR011054">
    <property type="entry name" value="Rudment_hybrid_motif"/>
</dbReference>
<name>A0A8H3BEZ6_9AGAM</name>
<feature type="compositionally biased region" description="Basic and acidic residues" evidence="15">
    <location>
        <begin position="32"/>
        <end position="45"/>
    </location>
</feature>
<dbReference type="FunFam" id="3.30.470.20:FF:000037">
    <property type="entry name" value="Phosphoribosylaminoimidazole carboxylase, chloroplastic"/>
    <property type="match status" value="1"/>
</dbReference>
<dbReference type="UniPathway" id="UPA00074">
    <property type="reaction ID" value="UER00130"/>
</dbReference>
<dbReference type="GO" id="GO:0007165">
    <property type="term" value="P:signal transduction"/>
    <property type="evidence" value="ECO:0007669"/>
    <property type="project" value="InterPro"/>
</dbReference>
<feature type="compositionally biased region" description="Polar residues" evidence="15">
    <location>
        <begin position="272"/>
        <end position="293"/>
    </location>
</feature>
<dbReference type="InterPro" id="IPR003135">
    <property type="entry name" value="ATP-grasp_carboxylate-amine"/>
</dbReference>
<dbReference type="Gene3D" id="3.10.20.90">
    <property type="entry name" value="Phosphatidylinositol 3-kinase Catalytic Subunit, Chain A, domain 1"/>
    <property type="match status" value="1"/>
</dbReference>
<dbReference type="PANTHER" id="PTHR11609">
    <property type="entry name" value="PURINE BIOSYNTHESIS PROTEIN 6/7, PUR6/7"/>
    <property type="match status" value="1"/>
</dbReference>
<dbReference type="GO" id="GO:0005524">
    <property type="term" value="F:ATP binding"/>
    <property type="evidence" value="ECO:0007669"/>
    <property type="project" value="UniProtKB-UniRule"/>
</dbReference>
<feature type="region of interest" description="Disordered" evidence="15">
    <location>
        <begin position="1162"/>
        <end position="1230"/>
    </location>
</feature>
<feature type="compositionally biased region" description="Polar residues" evidence="15">
    <location>
        <begin position="477"/>
        <end position="486"/>
    </location>
</feature>
<sequence length="1891" mass="206063">MQAHGGQPRRPSRQDTVDLHGELTHEGQGYQHYDDGRYGSDDEFHTNGVSVMEDEDDQEEFMDEDDRSSVSEIPDPSIDFDLVYSLHTFVATVEGQANVAKGDSLFLMDDSNSYWWLVRVLKSQEVGYIPAENIETPYERLARLNKHRNVDVYSLQLASATQQERTEDTKSIRERDRRQRHGSSPVPPPKSVIFGGGSNQVFNYPPAVWNSDEYEGDEWDEDEEGDEYEEAHEEIEDDSGAHSSNGKIDPGDFDPDDGMSWEDGAAEENRNKPTAQQSEQQRQGDASSGSAQEKISPGAQQAQLGLGLASTVRQGSRERLVSGQSQQSQQSQDTVRGFDPENITETRRVTATPVIARDTTSIRPNGNEPAASSSGLQLAGQGQAQTQRPSQDDSKRSREEPSDSENGEGSRKRGKDNRSSNSDRKLRKERNSDGPDTDGESSGKESKEKDKKKKGGVLAGLFGRGKKDKKEKDNGRRPTTSQESETSLAARASDDSLSAPSSYTTSPPETGGPVFPQQRRQNSMDPKRNQPSNAQGPQANVSQASTLRMQRADQELQARFHQSFSRTPSSPPDPSMAFGTQSAATQMRNLHTTTHNGRPGSLILIEGNQPLPELSVLRVFAGERVESEATFKTVLVNADTTSTKLVHQAMQRFRLANAEDPSEYYLTVKSAGGAEAMLQPDEHPLLVFEAEQARAPTVKRSSVGSINSVASNLSAMPAIAKLGMNDFADDSAVKFYLNRKPSPGSGDGLSPSRGLEEDVTLRAEEINDQSPGDADDDTDTLRGSASSNDAANGRPHLSVSPASQGSVPPERFTSPSARFSVQIIIYPEDLPEGMVFDPHTEAIVPHATLQHRSQSGTVASPGVSQTQRRKVLNFPKNTTVAEVIEASLERFGILEGVVEGGDDIEEKMTKRRSHSRVRYGLAVLNEGQAERDLLPSSKVLDAFTKQPVMRVIDRRSADAKRRSADSAMLLGGVEDIQRDDPMFILRRVVGGRNSIRSSTSRYSAPLDEVALQQLAVQRESVSDASVISDKEPQQLAPPHQMTPKEIIAAQRAASRANQRAIITSQANSERGVDVLLSDRATLRSTRARTDDRMRYSYVLPDGEAYDISDIVERELRGNQSPSGTRAVSSEGGDLLEGVLETPRNVMEEKLDRVLNKIRDDKSNGRLGINLTTQAGQSPSGTSRSSHHRHGSDSSPRLGYSPHQDSDASHYYSGRSPVTPPTTVEARGPTRPVLLRDNFGVSELMAVVELTAALRKPAPRPGLSPVDELLFGPSLTVGEIHPSLRDIYEPIFRGMQDMDRQLDELLHATFRNFLQRTITFHSSAGMNTKRIGVLGGGQLGRMLAASASLLNVQLVFLDVGAQAPAKQVFASTDHIDGSFSDPAKIRELASKVDILTVEIEHVDVEVLESIEREGKVSVQPTPATIRTIQDKYVQKEHLVSHNVRVVESIPVASSVEAIRDAGRKMRYPLMLKSRTLAYDGRGNFVVRSEDKAAEALKALGDRPLYAERWAPFTKELAVMVVRGLDGKVKSYPVVETVHKNNICHLVFAPARENPMVIQAARKLAEDAVRTFTGAGVFGVEMFLMPDDTLMVNEIAPRPHNSGHYTIEGCYSSQYDNHLRAILSLPLGDTELKVPSAIMLNLIGQSDQGDEIGQVARAALGVSGASTHLYGKAACRPGRKMGHITIVGASDAQTRRSLRGLLQIMGEPVDQIDLYAPEDPAPGFSHPSPLVGVIMGSDSDLPTMRAAGQILESFKIPFELTIVSAHRTADRMVTYARSAAGRGLKVIIAGAGGAAHLPGMVAAMTSLPVIGVPVKGSSLDGVDSLHSIVQMPRGVPVATVAINNSTNAGLLAVRILGASDPRIQVAMDEYMQKMEKEVLGKVERLDQVGWKAY</sequence>
<dbReference type="InterPro" id="IPR040686">
    <property type="entry name" value="PurK_C"/>
</dbReference>
<dbReference type="SMART" id="SM01001">
    <property type="entry name" value="AIRC"/>
    <property type="match status" value="1"/>
</dbReference>
<dbReference type="SUPFAM" id="SSF56059">
    <property type="entry name" value="Glutathione synthetase ATP-binding domain-like"/>
    <property type="match status" value="1"/>
</dbReference>
<dbReference type="CDD" id="cd17043">
    <property type="entry name" value="RA"/>
    <property type="match status" value="1"/>
</dbReference>
<comment type="catalytic activity">
    <reaction evidence="1">
        <text>5-amino-1-(5-phospho-D-ribosyl)imidazole-4-carboxylate + H(+) = 5-amino-1-(5-phospho-beta-D-ribosyl)imidazole + CO2</text>
        <dbReference type="Rhea" id="RHEA:10792"/>
        <dbReference type="ChEBI" id="CHEBI:15378"/>
        <dbReference type="ChEBI" id="CHEBI:16526"/>
        <dbReference type="ChEBI" id="CHEBI:77657"/>
        <dbReference type="ChEBI" id="CHEBI:137981"/>
        <dbReference type="EC" id="4.1.1.21"/>
    </reaction>
</comment>
<dbReference type="Pfam" id="PF17769">
    <property type="entry name" value="PurK_C"/>
    <property type="match status" value="1"/>
</dbReference>
<proteinExistence type="inferred from homology"/>
<accession>A0A8H3BEZ6</accession>
<dbReference type="PROSITE" id="PS50002">
    <property type="entry name" value="SH3"/>
    <property type="match status" value="1"/>
</dbReference>
<evidence type="ECO:0000313" key="19">
    <source>
        <dbReference type="EMBL" id="CAE6454756.1"/>
    </source>
</evidence>
<evidence type="ECO:0000256" key="3">
    <source>
        <dbReference type="ARBA" id="ARBA00006114"/>
    </source>
</evidence>
<dbReference type="Gene3D" id="3.30.470.20">
    <property type="entry name" value="ATP-grasp fold, B domain"/>
    <property type="match status" value="1"/>
</dbReference>
<dbReference type="SUPFAM" id="SSF51246">
    <property type="entry name" value="Rudiment single hybrid motif"/>
    <property type="match status" value="1"/>
</dbReference>
<feature type="compositionally biased region" description="Low complexity" evidence="15">
    <location>
        <begin position="298"/>
        <end position="309"/>
    </location>
</feature>
<dbReference type="HAMAP" id="MF_01929">
    <property type="entry name" value="PurE_classI"/>
    <property type="match status" value="1"/>
</dbReference>
<dbReference type="NCBIfam" id="TIGR01161">
    <property type="entry name" value="purK"/>
    <property type="match status" value="1"/>
</dbReference>
<feature type="region of interest" description="Disordered" evidence="15">
    <location>
        <begin position="1115"/>
        <end position="1134"/>
    </location>
</feature>
<evidence type="ECO:0000256" key="8">
    <source>
        <dbReference type="ARBA" id="ARBA00022755"/>
    </source>
</evidence>
<evidence type="ECO:0000256" key="9">
    <source>
        <dbReference type="ARBA" id="ARBA00022793"/>
    </source>
</evidence>
<dbReference type="HAMAP" id="MF_01928">
    <property type="entry name" value="PurK"/>
    <property type="match status" value="1"/>
</dbReference>
<feature type="compositionally biased region" description="Basic and acidic residues" evidence="15">
    <location>
        <begin position="336"/>
        <end position="348"/>
    </location>
</feature>
<dbReference type="InterPro" id="IPR001452">
    <property type="entry name" value="SH3_domain"/>
</dbReference>
<dbReference type="NCBIfam" id="NF004679">
    <property type="entry name" value="PRK06019.1-5"/>
    <property type="match status" value="1"/>
</dbReference>
<feature type="domain" description="ATP-grasp" evidence="18">
    <location>
        <begin position="1434"/>
        <end position="1621"/>
    </location>
</feature>
<feature type="compositionally biased region" description="Acidic residues" evidence="15">
    <location>
        <begin position="251"/>
        <end position="266"/>
    </location>
</feature>
<dbReference type="Gene3D" id="2.30.30.40">
    <property type="entry name" value="SH3 Domains"/>
    <property type="match status" value="1"/>
</dbReference>
<dbReference type="NCBIfam" id="TIGR01162">
    <property type="entry name" value="purE"/>
    <property type="match status" value="1"/>
</dbReference>
<dbReference type="GO" id="GO:0046872">
    <property type="term" value="F:metal ion binding"/>
    <property type="evidence" value="ECO:0007669"/>
    <property type="project" value="InterPro"/>
</dbReference>
<dbReference type="SUPFAM" id="SSF52255">
    <property type="entry name" value="N5-CAIR mutase (phosphoribosylaminoimidazole carboxylase, PurE)"/>
    <property type="match status" value="1"/>
</dbReference>
<dbReference type="Pfam" id="PF00731">
    <property type="entry name" value="AIRC"/>
    <property type="match status" value="1"/>
</dbReference>
<feature type="compositionally biased region" description="Low complexity" evidence="15">
    <location>
        <begin position="370"/>
        <end position="385"/>
    </location>
</feature>
<evidence type="ECO:0000256" key="6">
    <source>
        <dbReference type="ARBA" id="ARBA00022443"/>
    </source>
</evidence>
<dbReference type="InterPro" id="IPR013815">
    <property type="entry name" value="ATP_grasp_subdomain_1"/>
</dbReference>
<dbReference type="EC" id="4.1.1.21" evidence="4"/>
<feature type="compositionally biased region" description="Polar residues" evidence="15">
    <location>
        <begin position="1117"/>
        <end position="1127"/>
    </location>
</feature>
<comment type="pathway">
    <text evidence="2">Purine metabolism; IMP biosynthesis via de novo pathway; 5-amino-1-(5-phospho-D-ribosyl)imidazole-4-carboxylate from 5-amino-1-(5-phospho-D-ribosyl)imidazole (carboxylase route): step 1/1.</text>
</comment>
<feature type="domain" description="Ras-associating" evidence="17">
    <location>
        <begin position="616"/>
        <end position="742"/>
    </location>
</feature>
<dbReference type="InterPro" id="IPR033747">
    <property type="entry name" value="PurE_ClassI"/>
</dbReference>
<gene>
    <name evidence="19" type="ORF">RDB_LOCUS44154</name>
</gene>
<feature type="region of interest" description="Disordered" evidence="15">
    <location>
        <begin position="1"/>
        <end position="47"/>
    </location>
</feature>
<evidence type="ECO:0000256" key="14">
    <source>
        <dbReference type="PROSITE-ProRule" id="PRU00409"/>
    </source>
</evidence>
<dbReference type="PROSITE" id="PS50200">
    <property type="entry name" value="RA"/>
    <property type="match status" value="1"/>
</dbReference>
<keyword evidence="9" id="KW-0210">Decarboxylase</keyword>
<dbReference type="InterPro" id="IPR000031">
    <property type="entry name" value="PurE_dom"/>
</dbReference>
<evidence type="ECO:0000256" key="7">
    <source>
        <dbReference type="ARBA" id="ARBA00022741"/>
    </source>
</evidence>
<comment type="similarity">
    <text evidence="3">In the C-terminal section; belongs to the AIR carboxylase family. Class I subfamily.</text>
</comment>
<dbReference type="InterPro" id="IPR000159">
    <property type="entry name" value="RA_dom"/>
</dbReference>
<evidence type="ECO:0000259" key="16">
    <source>
        <dbReference type="PROSITE" id="PS50002"/>
    </source>
</evidence>
<dbReference type="InterPro" id="IPR005875">
    <property type="entry name" value="PurK"/>
</dbReference>
<feature type="compositionally biased region" description="Basic and acidic residues" evidence="15">
    <location>
        <begin position="164"/>
        <end position="177"/>
    </location>
</feature>
<dbReference type="Pfam" id="PF22660">
    <property type="entry name" value="RS_preATP-grasp-like"/>
    <property type="match status" value="1"/>
</dbReference>
<evidence type="ECO:0000256" key="1">
    <source>
        <dbReference type="ARBA" id="ARBA00001244"/>
    </source>
</evidence>
<keyword evidence="7 14" id="KW-0547">Nucleotide-binding</keyword>
<evidence type="ECO:0000259" key="18">
    <source>
        <dbReference type="PROSITE" id="PS50975"/>
    </source>
</evidence>
<dbReference type="InterPro" id="IPR016185">
    <property type="entry name" value="PreATP-grasp_dom_sf"/>
</dbReference>
<comment type="caution">
    <text evidence="19">The sequence shown here is derived from an EMBL/GenBank/DDBJ whole genome shotgun (WGS) entry which is preliminary data.</text>
</comment>
<feature type="region of interest" description="Disordered" evidence="15">
    <location>
        <begin position="763"/>
        <end position="813"/>
    </location>
</feature>
<dbReference type="FunFam" id="2.30.30.40:FF:000035">
    <property type="entry name" value="SH3 domain containing protein"/>
    <property type="match status" value="1"/>
</dbReference>
<protein>
    <recommendedName>
        <fullName evidence="5">Phosphoribosylaminoimidazole carboxylase</fullName>
        <ecNumber evidence="4">4.1.1.21</ecNumber>
    </recommendedName>
    <alternativeName>
        <fullName evidence="12">AIR carboxylase</fullName>
    </alternativeName>
</protein>
<dbReference type="EMBL" id="CAJMWZ010002371">
    <property type="protein sequence ID" value="CAE6454756.1"/>
    <property type="molecule type" value="Genomic_DNA"/>
</dbReference>
<dbReference type="InterPro" id="IPR011761">
    <property type="entry name" value="ATP-grasp"/>
</dbReference>
<evidence type="ECO:0000256" key="13">
    <source>
        <dbReference type="PROSITE-ProRule" id="PRU00192"/>
    </source>
</evidence>
<dbReference type="SUPFAM" id="SSF52440">
    <property type="entry name" value="PreATP-grasp domain"/>
    <property type="match status" value="1"/>
</dbReference>
<feature type="region of interest" description="Disordered" evidence="15">
    <location>
        <begin position="159"/>
        <end position="546"/>
    </location>
</feature>
<feature type="compositionally biased region" description="Polar residues" evidence="15">
    <location>
        <begin position="518"/>
        <end position="546"/>
    </location>
</feature>
<dbReference type="SUPFAM" id="SSF50044">
    <property type="entry name" value="SH3-domain"/>
    <property type="match status" value="1"/>
</dbReference>
<evidence type="ECO:0000256" key="5">
    <source>
        <dbReference type="ARBA" id="ARBA00021059"/>
    </source>
</evidence>
<feature type="compositionally biased region" description="Low complexity" evidence="15">
    <location>
        <begin position="487"/>
        <end position="502"/>
    </location>
</feature>
<evidence type="ECO:0000256" key="4">
    <source>
        <dbReference type="ARBA" id="ARBA00012329"/>
    </source>
</evidence>
<dbReference type="GO" id="GO:0006189">
    <property type="term" value="P:'de novo' IMP biosynthetic process"/>
    <property type="evidence" value="ECO:0007669"/>
    <property type="project" value="UniProtKB-UniPathway"/>
</dbReference>
<dbReference type="PROSITE" id="PS50975">
    <property type="entry name" value="ATP_GRASP"/>
    <property type="match status" value="1"/>
</dbReference>
<dbReference type="InterPro" id="IPR036028">
    <property type="entry name" value="SH3-like_dom_sf"/>
</dbReference>
<dbReference type="Pfam" id="PF00788">
    <property type="entry name" value="RA"/>
    <property type="match status" value="1"/>
</dbReference>
<organism evidence="19 20">
    <name type="scientific">Rhizoctonia solani</name>
    <dbReference type="NCBI Taxonomy" id="456999"/>
    <lineage>
        <taxon>Eukaryota</taxon>
        <taxon>Fungi</taxon>
        <taxon>Dikarya</taxon>
        <taxon>Basidiomycota</taxon>
        <taxon>Agaricomycotina</taxon>
        <taxon>Agaricomycetes</taxon>
        <taxon>Cantharellales</taxon>
        <taxon>Ceratobasidiaceae</taxon>
        <taxon>Rhizoctonia</taxon>
    </lineage>
</organism>
<keyword evidence="6 13" id="KW-0728">SH3 domain</keyword>
<dbReference type="PANTHER" id="PTHR11609:SF5">
    <property type="entry name" value="PHOSPHORIBOSYLAMINOIMIDAZOLE CARBOXYLASE"/>
    <property type="match status" value="1"/>
</dbReference>
<dbReference type="SMART" id="SM00326">
    <property type="entry name" value="SH3"/>
    <property type="match status" value="1"/>
</dbReference>
<dbReference type="Gene3D" id="3.30.1490.20">
    <property type="entry name" value="ATP-grasp fold, A domain"/>
    <property type="match status" value="1"/>
</dbReference>
<feature type="compositionally biased region" description="Polar residues" evidence="15">
    <location>
        <begin position="781"/>
        <end position="790"/>
    </location>
</feature>
<evidence type="ECO:0000313" key="20">
    <source>
        <dbReference type="Proteomes" id="UP000663850"/>
    </source>
</evidence>
<keyword evidence="11" id="KW-0456">Lyase</keyword>
<reference evidence="19" key="1">
    <citation type="submission" date="2021-01" db="EMBL/GenBank/DDBJ databases">
        <authorList>
            <person name="Kaushik A."/>
        </authorList>
    </citation>
    <scope>NUCLEOTIDE SEQUENCE</scope>
    <source>
        <strain evidence="19">Type strain: AG8-Rh-89/</strain>
    </source>
</reference>
<dbReference type="SMART" id="SM00314">
    <property type="entry name" value="RA"/>
    <property type="match status" value="2"/>
</dbReference>
<dbReference type="GO" id="GO:0004638">
    <property type="term" value="F:phosphoribosylaminoimidazole carboxylase activity"/>
    <property type="evidence" value="ECO:0007669"/>
    <property type="project" value="UniProtKB-EC"/>
</dbReference>
<feature type="compositionally biased region" description="Basic and acidic residues" evidence="15">
    <location>
        <begin position="408"/>
        <end position="433"/>
    </location>
</feature>
<feature type="compositionally biased region" description="Basic and acidic residues" evidence="15">
    <location>
        <begin position="390"/>
        <end position="401"/>
    </location>
</feature>